<dbReference type="InterPro" id="IPR002317">
    <property type="entry name" value="Ser-tRNA-ligase_type_1"/>
</dbReference>
<keyword evidence="4" id="KW-0547">Nucleotide-binding</keyword>
<evidence type="ECO:0000256" key="8">
    <source>
        <dbReference type="ARBA" id="ARBA00031113"/>
    </source>
</evidence>
<evidence type="ECO:0000256" key="13">
    <source>
        <dbReference type="SAM" id="MobiDB-lite"/>
    </source>
</evidence>
<comment type="similarity">
    <text evidence="1">Belongs to the class-II aminoacyl-tRNA synthetase family. Type-1 seryl-tRNA synthetase subfamily.</text>
</comment>
<gene>
    <name evidence="15" type="ORF">HCDG_05438</name>
</gene>
<dbReference type="InterPro" id="IPR033729">
    <property type="entry name" value="SerRS_core"/>
</dbReference>
<sequence>MLDIADFVHGATPEKITENQERLKENQRRRGAPVEAIDEIIALFKVAREEDAADLIAEKTELEKQKKDADAAATEKELLRDRKLASIGNYVHEDVPTSQDEADNAILSTWAPEWFKEEKPAYCLSHDDVLHRLDGFDQKRGTKIFGHRGYCLVNYGLLLNLALVNYGLEFLFGKKYTLNQPPYFMLKQFMAKTAQLEQFDEELYKVTENEDKASERYLIATSEQPLSALHSGEWLQDSDLPIKYAGYSTCYRKEAGSHGKEVMGIFRVHQFEKIEQFVMTKPEDSWDAFKDMMKNSEEFYQSLGLPYRVVDIVSGALNNAASRKNDLEAWFPSQGKYKELVSCSNCTDYQTRALEIRYRQKKDLADEKESGTDENKKIYVHALNATLCATERTLCCILENYQTETGIIVPEVLRKYIPGQPKEILYTKELVEKSSADKSKTKAKQNSAPKKGNVTEGMRNLKV</sequence>
<dbReference type="NCBIfam" id="TIGR00414">
    <property type="entry name" value="serS"/>
    <property type="match status" value="1"/>
</dbReference>
<evidence type="ECO:0000256" key="4">
    <source>
        <dbReference type="ARBA" id="ARBA00022741"/>
    </source>
</evidence>
<evidence type="ECO:0000256" key="9">
    <source>
        <dbReference type="ARBA" id="ARBA00034892"/>
    </source>
</evidence>
<keyword evidence="7 15" id="KW-0030">Aminoacyl-tRNA synthetase</keyword>
<dbReference type="InterPro" id="IPR006195">
    <property type="entry name" value="aa-tRNA-synth_II"/>
</dbReference>
<dbReference type="FunFam" id="3.30.930.10:FF:000026">
    <property type="entry name" value="Seryl-tRNA synthetase, cytoplasmic"/>
    <property type="match status" value="1"/>
</dbReference>
<evidence type="ECO:0000256" key="10">
    <source>
        <dbReference type="PIRSR" id="PIRSR001529-1"/>
    </source>
</evidence>
<dbReference type="STRING" id="544712.C6HG98"/>
<dbReference type="AlphaFoldDB" id="C6HG98"/>
<dbReference type="PIRSF" id="PIRSF001529">
    <property type="entry name" value="Ser-tRNA-synth_IIa"/>
    <property type="match status" value="1"/>
</dbReference>
<dbReference type="PRINTS" id="PR00981">
    <property type="entry name" value="TRNASYNTHSER"/>
</dbReference>
<dbReference type="Gene3D" id="1.10.287.40">
    <property type="entry name" value="Serine-tRNA synthetase, tRNA binding domain"/>
    <property type="match status" value="1"/>
</dbReference>
<dbReference type="SUPFAM" id="SSF46589">
    <property type="entry name" value="tRNA-binding arm"/>
    <property type="match status" value="1"/>
</dbReference>
<evidence type="ECO:0000256" key="6">
    <source>
        <dbReference type="ARBA" id="ARBA00022917"/>
    </source>
</evidence>
<dbReference type="InterPro" id="IPR002314">
    <property type="entry name" value="aa-tRNA-synt_IIb"/>
</dbReference>
<dbReference type="EC" id="6.1.1.11" evidence="2"/>
<organism evidence="15 16">
    <name type="scientific">Ajellomyces capsulatus (strain H143)</name>
    <name type="common">Darling's disease fungus</name>
    <name type="synonym">Histoplasma capsulatum</name>
    <dbReference type="NCBI Taxonomy" id="544712"/>
    <lineage>
        <taxon>Eukaryota</taxon>
        <taxon>Fungi</taxon>
        <taxon>Dikarya</taxon>
        <taxon>Ascomycota</taxon>
        <taxon>Pezizomycotina</taxon>
        <taxon>Eurotiomycetes</taxon>
        <taxon>Eurotiomycetidae</taxon>
        <taxon>Onygenales</taxon>
        <taxon>Ajellomycetaceae</taxon>
        <taxon>Histoplasma</taxon>
    </lineage>
</organism>
<keyword evidence="5 11" id="KW-0067">ATP-binding</keyword>
<dbReference type="InterPro" id="IPR010978">
    <property type="entry name" value="tRNA-bd_arm"/>
</dbReference>
<evidence type="ECO:0000256" key="7">
    <source>
        <dbReference type="ARBA" id="ARBA00023146"/>
    </source>
</evidence>
<feature type="site" description="Important for serine binding" evidence="10">
    <location>
        <position position="386"/>
    </location>
</feature>
<name>C6HG98_AJECH</name>
<evidence type="ECO:0000256" key="12">
    <source>
        <dbReference type="SAM" id="Coils"/>
    </source>
</evidence>
<feature type="binding site" evidence="11">
    <location>
        <begin position="268"/>
        <end position="271"/>
    </location>
    <ligand>
        <name>ATP</name>
        <dbReference type="ChEBI" id="CHEBI:30616"/>
    </ligand>
</feature>
<feature type="binding site" evidence="10">
    <location>
        <position position="384"/>
    </location>
    <ligand>
        <name>L-serine</name>
        <dbReference type="ChEBI" id="CHEBI:33384"/>
    </ligand>
</feature>
<evidence type="ECO:0000256" key="1">
    <source>
        <dbReference type="ARBA" id="ARBA00010728"/>
    </source>
</evidence>
<accession>C6HG98</accession>
<feature type="binding site" evidence="10">
    <location>
        <position position="275"/>
    </location>
    <ligand>
        <name>L-serine</name>
        <dbReference type="ChEBI" id="CHEBI:33384"/>
    </ligand>
</feature>
<feature type="binding site" evidence="10">
    <location>
        <position position="252"/>
    </location>
    <ligand>
        <name>L-serine</name>
        <dbReference type="ChEBI" id="CHEBI:33384"/>
    </ligand>
</feature>
<dbReference type="GO" id="GO:0004828">
    <property type="term" value="F:serine-tRNA ligase activity"/>
    <property type="evidence" value="ECO:0007669"/>
    <property type="project" value="UniProtKB-EC"/>
</dbReference>
<proteinExistence type="inferred from homology"/>
<protein>
    <recommendedName>
        <fullName evidence="2">serine--tRNA ligase</fullName>
        <ecNumber evidence="2">6.1.1.11</ecNumber>
    </recommendedName>
    <alternativeName>
        <fullName evidence="8">Seryl-tRNA synthetase</fullName>
    </alternativeName>
    <alternativeName>
        <fullName evidence="9">Seryl-tRNA(Ser) synthetase</fullName>
    </alternativeName>
</protein>
<keyword evidence="6" id="KW-0648">Protein biosynthesis</keyword>
<dbReference type="CDD" id="cd00770">
    <property type="entry name" value="SerRS_core"/>
    <property type="match status" value="1"/>
</dbReference>
<dbReference type="OMA" id="GYTPCFR"/>
<dbReference type="Gene3D" id="3.30.930.10">
    <property type="entry name" value="Bira Bifunctional Protein, Domain 2"/>
    <property type="match status" value="1"/>
</dbReference>
<dbReference type="GO" id="GO:0005524">
    <property type="term" value="F:ATP binding"/>
    <property type="evidence" value="ECO:0007669"/>
    <property type="project" value="UniProtKB-KW"/>
</dbReference>
<dbReference type="PANTHER" id="PTHR11778">
    <property type="entry name" value="SERYL-TRNA SYNTHETASE"/>
    <property type="match status" value="1"/>
</dbReference>
<dbReference type="HOGENOM" id="CLU_023797_0_1_1"/>
<dbReference type="OrthoDB" id="10264585at2759"/>
<dbReference type="VEuPathDB" id="FungiDB:HCDG_05438"/>
<evidence type="ECO:0000256" key="5">
    <source>
        <dbReference type="ARBA" id="ARBA00022840"/>
    </source>
</evidence>
<evidence type="ECO:0000256" key="11">
    <source>
        <dbReference type="PIRSR" id="PIRSR001529-2"/>
    </source>
</evidence>
<feature type="binding site" evidence="11">
    <location>
        <begin position="252"/>
        <end position="254"/>
    </location>
    <ligand>
        <name>ATP</name>
        <dbReference type="ChEBI" id="CHEBI:30616"/>
    </ligand>
</feature>
<feature type="binding site" evidence="11">
    <location>
        <begin position="339"/>
        <end position="342"/>
    </location>
    <ligand>
        <name>ATP</name>
        <dbReference type="ChEBI" id="CHEBI:30616"/>
    </ligand>
</feature>
<dbReference type="PROSITE" id="PS50862">
    <property type="entry name" value="AA_TRNA_LIGASE_II"/>
    <property type="match status" value="1"/>
</dbReference>
<dbReference type="EMBL" id="GG692425">
    <property type="protein sequence ID" value="EER40849.1"/>
    <property type="molecule type" value="Genomic_DNA"/>
</dbReference>
<evidence type="ECO:0000256" key="3">
    <source>
        <dbReference type="ARBA" id="ARBA00022598"/>
    </source>
</evidence>
<evidence type="ECO:0000256" key="2">
    <source>
        <dbReference type="ARBA" id="ARBA00012840"/>
    </source>
</evidence>
<feature type="region of interest" description="Disordered" evidence="13">
    <location>
        <begin position="433"/>
        <end position="463"/>
    </location>
</feature>
<dbReference type="Pfam" id="PF00587">
    <property type="entry name" value="tRNA-synt_2b"/>
    <property type="match status" value="1"/>
</dbReference>
<feature type="coiled-coil region" evidence="12">
    <location>
        <begin position="45"/>
        <end position="82"/>
    </location>
</feature>
<reference evidence="16" key="1">
    <citation type="submission" date="2009-05" db="EMBL/GenBank/DDBJ databases">
        <title>The genome sequence of Ajellomyces capsulatus strain H143.</title>
        <authorList>
            <person name="Champion M."/>
            <person name="Cuomo C.A."/>
            <person name="Ma L.-J."/>
            <person name="Henn M.R."/>
            <person name="Sil A."/>
            <person name="Goldman B."/>
            <person name="Young S.K."/>
            <person name="Kodira C.D."/>
            <person name="Zeng Q."/>
            <person name="Koehrsen M."/>
            <person name="Alvarado L."/>
            <person name="Berlin A.M."/>
            <person name="Borenstein D."/>
            <person name="Chen Z."/>
            <person name="Engels R."/>
            <person name="Freedman E."/>
            <person name="Gellesch M."/>
            <person name="Goldberg J."/>
            <person name="Griggs A."/>
            <person name="Gujja S."/>
            <person name="Heiman D.I."/>
            <person name="Hepburn T.A."/>
            <person name="Howarth C."/>
            <person name="Jen D."/>
            <person name="Larson L."/>
            <person name="Lewis B."/>
            <person name="Mehta T."/>
            <person name="Park D."/>
            <person name="Pearson M."/>
            <person name="Roberts A."/>
            <person name="Saif S."/>
            <person name="Shea T.D."/>
            <person name="Shenoy N."/>
            <person name="Sisk P."/>
            <person name="Stolte C."/>
            <person name="Sykes S."/>
            <person name="Walk T."/>
            <person name="White J."/>
            <person name="Yandava C."/>
            <person name="Klein B."/>
            <person name="McEwen J.G."/>
            <person name="Puccia R."/>
            <person name="Goldman G.H."/>
            <person name="Felipe M.S."/>
            <person name="Nino-Vega G."/>
            <person name="San-Blas G."/>
            <person name="Taylor J.W."/>
            <person name="Mendoza L."/>
            <person name="Galagan J.E."/>
            <person name="Nusbaum C."/>
            <person name="Birren B.W."/>
        </authorList>
    </citation>
    <scope>NUCLEOTIDE SEQUENCE [LARGE SCALE GENOMIC DNA]</scope>
    <source>
        <strain evidence="16">H143</strain>
    </source>
</reference>
<keyword evidence="12" id="KW-0175">Coiled coil</keyword>
<dbReference type="Proteomes" id="UP000002624">
    <property type="component" value="Unassembled WGS sequence"/>
</dbReference>
<evidence type="ECO:0000313" key="15">
    <source>
        <dbReference type="EMBL" id="EER40849.1"/>
    </source>
</evidence>
<dbReference type="GO" id="GO:0006434">
    <property type="term" value="P:seryl-tRNA aminoacylation"/>
    <property type="evidence" value="ECO:0007669"/>
    <property type="project" value="InterPro"/>
</dbReference>
<evidence type="ECO:0000259" key="14">
    <source>
        <dbReference type="PROSITE" id="PS50862"/>
    </source>
</evidence>
<dbReference type="InterPro" id="IPR042103">
    <property type="entry name" value="SerRS_1_N_sf"/>
</dbReference>
<keyword evidence="3" id="KW-0436">Ligase</keyword>
<dbReference type="InterPro" id="IPR045864">
    <property type="entry name" value="aa-tRNA-synth_II/BPL/LPL"/>
</dbReference>
<dbReference type="SUPFAM" id="SSF55681">
    <property type="entry name" value="Class II aaRS and biotin synthetases"/>
    <property type="match status" value="1"/>
</dbReference>
<feature type="domain" description="Aminoacyl-transfer RNA synthetases class-II family profile" evidence="14">
    <location>
        <begin position="182"/>
        <end position="410"/>
    </location>
</feature>
<evidence type="ECO:0000313" key="16">
    <source>
        <dbReference type="Proteomes" id="UP000002624"/>
    </source>
</evidence>
<feature type="binding site" evidence="10">
    <location>
        <position position="221"/>
    </location>
    <ligand>
        <name>L-serine</name>
        <dbReference type="ChEBI" id="CHEBI:33384"/>
    </ligand>
</feature>